<gene>
    <name evidence="2" type="ORF">UY83_C0006G0056</name>
</gene>
<feature type="transmembrane region" description="Helical" evidence="1">
    <location>
        <begin position="124"/>
        <end position="147"/>
    </location>
</feature>
<sequence>MEYVFWWFLLAIPCFFVAYCNGADMNFRLNSPSYEEGFWKFYKNFFSDGFRLLVHDYFGVYCPWSWERAKRHRLADMRTYLGADGRCHDRLGHITAGDCDNPEKQEAIARHAYISRTKQWTGGAFNFLIAPIPGSFIIIGTVIAGVVELGRHLINKGA</sequence>
<reference evidence="2 3" key="1">
    <citation type="journal article" date="2015" name="Nature">
        <title>rRNA introns, odd ribosomes, and small enigmatic genomes across a large radiation of phyla.</title>
        <authorList>
            <person name="Brown C.T."/>
            <person name="Hug L.A."/>
            <person name="Thomas B.C."/>
            <person name="Sharon I."/>
            <person name="Castelle C.J."/>
            <person name="Singh A."/>
            <person name="Wilkins M.J."/>
            <person name="Williams K.H."/>
            <person name="Banfield J.F."/>
        </authorList>
    </citation>
    <scope>NUCLEOTIDE SEQUENCE [LARGE SCALE GENOMIC DNA]</scope>
</reference>
<dbReference type="EMBL" id="LCRO01000006">
    <property type="protein sequence ID" value="KKW35579.1"/>
    <property type="molecule type" value="Genomic_DNA"/>
</dbReference>
<keyword evidence="1" id="KW-0472">Membrane</keyword>
<keyword evidence="1" id="KW-0812">Transmembrane</keyword>
<protein>
    <submittedName>
        <fullName evidence="2">Uncharacterized protein</fullName>
    </submittedName>
</protein>
<organism evidence="2 3">
    <name type="scientific">Candidatus Adlerbacteria bacterium GW2011_GWA1_54_10</name>
    <dbReference type="NCBI Taxonomy" id="1618605"/>
    <lineage>
        <taxon>Bacteria</taxon>
        <taxon>Candidatus Adleribacteriota</taxon>
    </lineage>
</organism>
<accession>A0A0G2AS20</accession>
<proteinExistence type="predicted"/>
<evidence type="ECO:0000256" key="1">
    <source>
        <dbReference type="SAM" id="Phobius"/>
    </source>
</evidence>
<keyword evidence="1" id="KW-1133">Transmembrane helix</keyword>
<evidence type="ECO:0000313" key="2">
    <source>
        <dbReference type="EMBL" id="KKW35579.1"/>
    </source>
</evidence>
<dbReference type="AlphaFoldDB" id="A0A0G2AS20"/>
<name>A0A0G2AS20_9BACT</name>
<comment type="caution">
    <text evidence="2">The sequence shown here is derived from an EMBL/GenBank/DDBJ whole genome shotgun (WGS) entry which is preliminary data.</text>
</comment>
<dbReference type="Proteomes" id="UP000034740">
    <property type="component" value="Unassembled WGS sequence"/>
</dbReference>
<evidence type="ECO:0000313" key="3">
    <source>
        <dbReference type="Proteomes" id="UP000034740"/>
    </source>
</evidence>